<dbReference type="EMBL" id="BPVZ01000196">
    <property type="protein sequence ID" value="GKV45604.1"/>
    <property type="molecule type" value="Genomic_DNA"/>
</dbReference>
<evidence type="ECO:0000256" key="1">
    <source>
        <dbReference type="SAM" id="MobiDB-lite"/>
    </source>
</evidence>
<organism evidence="2 3">
    <name type="scientific">Rubroshorea leprosula</name>
    <dbReference type="NCBI Taxonomy" id="152421"/>
    <lineage>
        <taxon>Eukaryota</taxon>
        <taxon>Viridiplantae</taxon>
        <taxon>Streptophyta</taxon>
        <taxon>Embryophyta</taxon>
        <taxon>Tracheophyta</taxon>
        <taxon>Spermatophyta</taxon>
        <taxon>Magnoliopsida</taxon>
        <taxon>eudicotyledons</taxon>
        <taxon>Gunneridae</taxon>
        <taxon>Pentapetalae</taxon>
        <taxon>rosids</taxon>
        <taxon>malvids</taxon>
        <taxon>Malvales</taxon>
        <taxon>Dipterocarpaceae</taxon>
        <taxon>Rubroshorea</taxon>
    </lineage>
</organism>
<proteinExistence type="predicted"/>
<dbReference type="Proteomes" id="UP001054252">
    <property type="component" value="Unassembled WGS sequence"/>
</dbReference>
<reference evidence="2 3" key="1">
    <citation type="journal article" date="2021" name="Commun. Biol.">
        <title>The genome of Shorea leprosula (Dipterocarpaceae) highlights the ecological relevance of drought in aseasonal tropical rainforests.</title>
        <authorList>
            <person name="Ng K.K.S."/>
            <person name="Kobayashi M.J."/>
            <person name="Fawcett J.A."/>
            <person name="Hatakeyama M."/>
            <person name="Paape T."/>
            <person name="Ng C.H."/>
            <person name="Ang C.C."/>
            <person name="Tnah L.H."/>
            <person name="Lee C.T."/>
            <person name="Nishiyama T."/>
            <person name="Sese J."/>
            <person name="O'Brien M.J."/>
            <person name="Copetti D."/>
            <person name="Mohd Noor M.I."/>
            <person name="Ong R.C."/>
            <person name="Putra M."/>
            <person name="Sireger I.Z."/>
            <person name="Indrioko S."/>
            <person name="Kosugi Y."/>
            <person name="Izuno A."/>
            <person name="Isagi Y."/>
            <person name="Lee S.L."/>
            <person name="Shimizu K.K."/>
        </authorList>
    </citation>
    <scope>NUCLEOTIDE SEQUENCE [LARGE SCALE GENOMIC DNA]</scope>
    <source>
        <strain evidence="2">214</strain>
    </source>
</reference>
<keyword evidence="3" id="KW-1185">Reference proteome</keyword>
<evidence type="ECO:0000313" key="2">
    <source>
        <dbReference type="EMBL" id="GKV45604.1"/>
    </source>
</evidence>
<feature type="compositionally biased region" description="Basic and acidic residues" evidence="1">
    <location>
        <begin position="37"/>
        <end position="57"/>
    </location>
</feature>
<accession>A0AAV5M6Z9</accession>
<comment type="caution">
    <text evidence="2">The sequence shown here is derived from an EMBL/GenBank/DDBJ whole genome shotgun (WGS) entry which is preliminary data.</text>
</comment>
<name>A0AAV5M6Z9_9ROSI</name>
<dbReference type="AlphaFoldDB" id="A0AAV5M6Z9"/>
<protein>
    <submittedName>
        <fullName evidence="2">Uncharacterized protein</fullName>
    </submittedName>
</protein>
<feature type="compositionally biased region" description="Acidic residues" evidence="1">
    <location>
        <begin position="1"/>
        <end position="13"/>
    </location>
</feature>
<evidence type="ECO:0000313" key="3">
    <source>
        <dbReference type="Proteomes" id="UP001054252"/>
    </source>
</evidence>
<feature type="region of interest" description="Disordered" evidence="1">
    <location>
        <begin position="1"/>
        <end position="57"/>
    </location>
</feature>
<sequence>MEERELAEDEEVQEGLQEKEPTVAKMFQKLPTKRKGMTLERLKDAASGKKRRMEEEA</sequence>
<gene>
    <name evidence="2" type="ORF">SLEP1_g52668</name>
</gene>